<gene>
    <name evidence="1" type="ORF">LIER_18021</name>
</gene>
<evidence type="ECO:0000313" key="1">
    <source>
        <dbReference type="EMBL" id="GAA0161785.1"/>
    </source>
</evidence>
<proteinExistence type="predicted"/>
<keyword evidence="2" id="KW-1185">Reference proteome</keyword>
<evidence type="ECO:0000313" key="2">
    <source>
        <dbReference type="Proteomes" id="UP001454036"/>
    </source>
</evidence>
<reference evidence="1 2" key="1">
    <citation type="submission" date="2024-01" db="EMBL/GenBank/DDBJ databases">
        <title>The complete chloroplast genome sequence of Lithospermum erythrorhizon: insights into the phylogenetic relationship among Boraginaceae species and the maternal lineages of purple gromwells.</title>
        <authorList>
            <person name="Okada T."/>
            <person name="Watanabe K."/>
        </authorList>
    </citation>
    <scope>NUCLEOTIDE SEQUENCE [LARGE SCALE GENOMIC DNA]</scope>
</reference>
<organism evidence="1 2">
    <name type="scientific">Lithospermum erythrorhizon</name>
    <name type="common">Purple gromwell</name>
    <name type="synonym">Lithospermum officinale var. erythrorhizon</name>
    <dbReference type="NCBI Taxonomy" id="34254"/>
    <lineage>
        <taxon>Eukaryota</taxon>
        <taxon>Viridiplantae</taxon>
        <taxon>Streptophyta</taxon>
        <taxon>Embryophyta</taxon>
        <taxon>Tracheophyta</taxon>
        <taxon>Spermatophyta</taxon>
        <taxon>Magnoliopsida</taxon>
        <taxon>eudicotyledons</taxon>
        <taxon>Gunneridae</taxon>
        <taxon>Pentapetalae</taxon>
        <taxon>asterids</taxon>
        <taxon>lamiids</taxon>
        <taxon>Boraginales</taxon>
        <taxon>Boraginaceae</taxon>
        <taxon>Boraginoideae</taxon>
        <taxon>Lithospermeae</taxon>
        <taxon>Lithospermum</taxon>
    </lineage>
</organism>
<dbReference type="EMBL" id="BAABME010004274">
    <property type="protein sequence ID" value="GAA0161785.1"/>
    <property type="molecule type" value="Genomic_DNA"/>
</dbReference>
<name>A0AAV3QCJ2_LITER</name>
<protein>
    <submittedName>
        <fullName evidence="1">Uncharacterized protein</fullName>
    </submittedName>
</protein>
<accession>A0AAV3QCJ2</accession>
<comment type="caution">
    <text evidence="1">The sequence shown here is derived from an EMBL/GenBank/DDBJ whole genome shotgun (WGS) entry which is preliminary data.</text>
</comment>
<dbReference type="AlphaFoldDB" id="A0AAV3QCJ2"/>
<dbReference type="Proteomes" id="UP001454036">
    <property type="component" value="Unassembled WGS sequence"/>
</dbReference>
<sequence length="80" mass="9020">MFASGSFFLSVPHKPTTLLNESHSPKCSIPNDFDLGIRNRSRKSMHPPLQHEKGNYLAMRIIVDIVGRESMLNLVDDRVG</sequence>